<keyword evidence="1" id="KW-1133">Transmembrane helix</keyword>
<comment type="caution">
    <text evidence="2">The sequence shown here is derived from an EMBL/GenBank/DDBJ whole genome shotgun (WGS) entry which is preliminary data.</text>
</comment>
<keyword evidence="3" id="KW-1185">Reference proteome</keyword>
<dbReference type="AlphaFoldDB" id="A0A8J3MPA6"/>
<evidence type="ECO:0000256" key="1">
    <source>
        <dbReference type="SAM" id="Phobius"/>
    </source>
</evidence>
<dbReference type="EMBL" id="BNGU01000039">
    <property type="protein sequence ID" value="GHM59838.1"/>
    <property type="molecule type" value="Genomic_DNA"/>
</dbReference>
<evidence type="ECO:0000313" key="2">
    <source>
        <dbReference type="EMBL" id="GHM59838.1"/>
    </source>
</evidence>
<keyword evidence="1" id="KW-0812">Transmembrane</keyword>
<keyword evidence="1" id="KW-0472">Membrane</keyword>
<dbReference type="Proteomes" id="UP000637906">
    <property type="component" value="Unassembled WGS sequence"/>
</dbReference>
<gene>
    <name evidence="2" type="ORF">sL5_08310</name>
</gene>
<evidence type="ECO:0000313" key="3">
    <source>
        <dbReference type="Proteomes" id="UP000637906"/>
    </source>
</evidence>
<accession>A0A8J3MPA6</accession>
<reference evidence="2 3" key="1">
    <citation type="journal article" date="2021" name="Microb. Ecol.">
        <title>Candidatus Mesenet longicola: Novel Endosymbionts of Brontispa longissima that Induce Cytoplasmic Incompatibility.</title>
        <authorList>
            <person name="Takano S."/>
            <person name="Gotoh Y."/>
            <person name="Hayashi T."/>
        </authorList>
    </citation>
    <scope>NUCLEOTIDE SEQUENCE [LARGE SCALE GENOMIC DNA]</scope>
    <source>
        <strain evidence="2">L5</strain>
    </source>
</reference>
<protein>
    <submittedName>
        <fullName evidence="2">Uncharacterized protein</fullName>
    </submittedName>
</protein>
<organism evidence="2 3">
    <name type="scientific">Candidatus Mesenet longicola</name>
    <dbReference type="NCBI Taxonomy" id="1892558"/>
    <lineage>
        <taxon>Bacteria</taxon>
        <taxon>Pseudomonadati</taxon>
        <taxon>Pseudomonadota</taxon>
        <taxon>Alphaproteobacteria</taxon>
        <taxon>Rickettsiales</taxon>
        <taxon>Anaplasmataceae</taxon>
        <taxon>Candidatus Mesenet</taxon>
    </lineage>
</organism>
<feature type="transmembrane region" description="Helical" evidence="1">
    <location>
        <begin position="207"/>
        <end position="230"/>
    </location>
</feature>
<proteinExistence type="predicted"/>
<sequence length="279" mass="32231">MQKKELVKLYHIFINDIFVLFPTNTRYCNEENLITIMLSFVNQNNDQFLPSIIAVTSLEEKGRSVCFCYHAAFFVRLSLEQDSYSGLLYEKTGWDKDKIIKHIKNYIHDEKYSQIFHKVLEEYLSDDYTFDTVLKGCLDTRGNIVSKAKRGVAQRKSKMTHKPSTPKISFQPLTTYDSSVIPYGNIAPLRSINTPSVSTEDAIKTNYTVPFIISIIPLSILFCYIINMIIKCYHYTSKKRICDCKVIDNGNKSPQSVSLSSRSESVQFENEKICDKKRF</sequence>
<name>A0A8J3MPA6_9RICK</name>